<evidence type="ECO:0000256" key="3">
    <source>
        <dbReference type="RuleBase" id="RU361235"/>
    </source>
</evidence>
<name>A0A6G7YMM7_9SPHN</name>
<dbReference type="InterPro" id="IPR050309">
    <property type="entry name" value="Type-B_Carboxylest/Lipase"/>
</dbReference>
<keyword evidence="2 3" id="KW-0378">Hydrolase</keyword>
<dbReference type="PROSITE" id="PS00122">
    <property type="entry name" value="CARBOXYLESTERASE_B_1"/>
    <property type="match status" value="1"/>
</dbReference>
<dbReference type="PANTHER" id="PTHR11559">
    <property type="entry name" value="CARBOXYLESTERASE"/>
    <property type="match status" value="1"/>
</dbReference>
<feature type="chain" id="PRO_5026371474" description="Carboxylic ester hydrolase" evidence="3">
    <location>
        <begin position="34"/>
        <end position="546"/>
    </location>
</feature>
<dbReference type="InterPro" id="IPR002018">
    <property type="entry name" value="CarbesteraseB"/>
</dbReference>
<dbReference type="RefSeq" id="WP_166410387.1">
    <property type="nucleotide sequence ID" value="NZ_CP049869.1"/>
</dbReference>
<dbReference type="EMBL" id="CP049869">
    <property type="protein sequence ID" value="QIK77992.1"/>
    <property type="molecule type" value="Genomic_DNA"/>
</dbReference>
<dbReference type="InterPro" id="IPR029058">
    <property type="entry name" value="AB_hydrolase_fold"/>
</dbReference>
<gene>
    <name evidence="5" type="ORF">G7077_02765</name>
</gene>
<keyword evidence="3" id="KW-0732">Signal</keyword>
<dbReference type="Proteomes" id="UP000503222">
    <property type="component" value="Chromosome"/>
</dbReference>
<organism evidence="5 6">
    <name type="scientific">Sphingomonas piscis</name>
    <dbReference type="NCBI Taxonomy" id="2714943"/>
    <lineage>
        <taxon>Bacteria</taxon>
        <taxon>Pseudomonadati</taxon>
        <taxon>Pseudomonadota</taxon>
        <taxon>Alphaproteobacteria</taxon>
        <taxon>Sphingomonadales</taxon>
        <taxon>Sphingomonadaceae</taxon>
        <taxon>Sphingomonas</taxon>
    </lineage>
</organism>
<keyword evidence="6" id="KW-1185">Reference proteome</keyword>
<feature type="signal peptide" evidence="3">
    <location>
        <begin position="1"/>
        <end position="33"/>
    </location>
</feature>
<dbReference type="Pfam" id="PF00135">
    <property type="entry name" value="COesterase"/>
    <property type="match status" value="1"/>
</dbReference>
<evidence type="ECO:0000259" key="4">
    <source>
        <dbReference type="Pfam" id="PF00135"/>
    </source>
</evidence>
<evidence type="ECO:0000313" key="5">
    <source>
        <dbReference type="EMBL" id="QIK77992.1"/>
    </source>
</evidence>
<dbReference type="KEGG" id="spii:G7077_02765"/>
<feature type="domain" description="Carboxylesterase type B" evidence="4">
    <location>
        <begin position="44"/>
        <end position="540"/>
    </location>
</feature>
<sequence>MADHLPQSLNWHKLSGALALALISLTSSASALASTTSAKLDAGLVKTEQGLLQGIVDGDLVHFRGIRYAAPPVGALRFAPPQLPARWRGVRAANTFGPICPQGKEFNEDCLFLNVSAPKALKQGTRLPVMVWLHGGGLSVGTPNTYDASRLVRQGHVVFVGVEFRVNAFGFFGIKGLPGSGTFGFQDQQAALRWVKQNISAFGGDPNNVTLFGESGGGVSTCAQVVSPKARNLFQRAIIQSGTCSISWPKHAVGIDLPAGSFFQPLSETEALGVAAAARLGCGDGSDAARIACLRKLPSEKIASEGGTFTFAAFNTPTLPLDPQAALASGKYHRVPIMIGFTRDESRAMASGALLTGKPITDQNYTRLIGEAFGPKAGSVLSRYPLQRFGDGASAWSAANTDRMFACPALYDALNLSSHNRTFVYEFADPNGIGLVPFLPTMKSGASHSSELPLLFDLADGPIDLTNGKKIARSPVQEALAKTMIGYWTDFARSGDPNSSRKPTWPPFRRSGSRKVLVLAPGSDRLRTTDAYSSHRCDFWEEMIVR</sequence>
<comment type="similarity">
    <text evidence="1 3">Belongs to the type-B carboxylesterase/lipase family.</text>
</comment>
<evidence type="ECO:0000313" key="6">
    <source>
        <dbReference type="Proteomes" id="UP000503222"/>
    </source>
</evidence>
<reference evidence="5 6" key="1">
    <citation type="submission" date="2020-03" db="EMBL/GenBank/DDBJ databases">
        <title>Sphingomonas sp. nov., isolated from fish.</title>
        <authorList>
            <person name="Hyun D.-W."/>
            <person name="Bae J.-W."/>
        </authorList>
    </citation>
    <scope>NUCLEOTIDE SEQUENCE [LARGE SCALE GENOMIC DNA]</scope>
    <source>
        <strain evidence="5 6">HDW15B</strain>
    </source>
</reference>
<evidence type="ECO:0000256" key="1">
    <source>
        <dbReference type="ARBA" id="ARBA00005964"/>
    </source>
</evidence>
<dbReference type="Gene3D" id="3.40.50.1820">
    <property type="entry name" value="alpha/beta hydrolase"/>
    <property type="match status" value="1"/>
</dbReference>
<dbReference type="EC" id="3.1.1.-" evidence="3"/>
<proteinExistence type="inferred from homology"/>
<dbReference type="SUPFAM" id="SSF53474">
    <property type="entry name" value="alpha/beta-Hydrolases"/>
    <property type="match status" value="1"/>
</dbReference>
<dbReference type="AlphaFoldDB" id="A0A6G7YMM7"/>
<accession>A0A6G7YMM7</accession>
<dbReference type="InterPro" id="IPR019826">
    <property type="entry name" value="Carboxylesterase_B_AS"/>
</dbReference>
<evidence type="ECO:0000256" key="2">
    <source>
        <dbReference type="ARBA" id="ARBA00022801"/>
    </source>
</evidence>
<protein>
    <recommendedName>
        <fullName evidence="3">Carboxylic ester hydrolase</fullName>
        <ecNumber evidence="3">3.1.1.-</ecNumber>
    </recommendedName>
</protein>
<dbReference type="GO" id="GO:0016787">
    <property type="term" value="F:hydrolase activity"/>
    <property type="evidence" value="ECO:0007669"/>
    <property type="project" value="UniProtKB-KW"/>
</dbReference>